<dbReference type="PANTHER" id="PTHR11014">
    <property type="entry name" value="PEPTIDASE M20 FAMILY MEMBER"/>
    <property type="match status" value="1"/>
</dbReference>
<keyword evidence="5" id="KW-0464">Manganese</keyword>
<keyword evidence="8" id="KW-1185">Reference proteome</keyword>
<comment type="cofactor">
    <cofactor evidence="5">
        <name>Mn(2+)</name>
        <dbReference type="ChEBI" id="CHEBI:29035"/>
    </cofactor>
    <text evidence="5">The Mn(2+) ion enhances activity.</text>
</comment>
<dbReference type="OrthoDB" id="9776731at2"/>
<organism evidence="7 8">
    <name type="scientific">Marinilactibacillus piezotolerans</name>
    <dbReference type="NCBI Taxonomy" id="258723"/>
    <lineage>
        <taxon>Bacteria</taxon>
        <taxon>Bacillati</taxon>
        <taxon>Bacillota</taxon>
        <taxon>Bacilli</taxon>
        <taxon>Lactobacillales</taxon>
        <taxon>Carnobacteriaceae</taxon>
        <taxon>Marinilactibacillus</taxon>
    </lineage>
</organism>
<feature type="binding site" evidence="5">
    <location>
        <position position="105"/>
    </location>
    <ligand>
        <name>Mn(2+)</name>
        <dbReference type="ChEBI" id="CHEBI:29035"/>
        <label>2</label>
    </ligand>
</feature>
<keyword evidence="5" id="KW-0479">Metal-binding</keyword>
<dbReference type="SUPFAM" id="SSF53187">
    <property type="entry name" value="Zn-dependent exopeptidases"/>
    <property type="match status" value="1"/>
</dbReference>
<dbReference type="GO" id="GO:0009085">
    <property type="term" value="P:lysine biosynthetic process"/>
    <property type="evidence" value="ECO:0007669"/>
    <property type="project" value="UniProtKB-KW"/>
</dbReference>
<evidence type="ECO:0000259" key="6">
    <source>
        <dbReference type="Pfam" id="PF07687"/>
    </source>
</evidence>
<dbReference type="GO" id="GO:0019877">
    <property type="term" value="P:diaminopimelate biosynthetic process"/>
    <property type="evidence" value="ECO:0007669"/>
    <property type="project" value="UniProtKB-KW"/>
</dbReference>
<protein>
    <submittedName>
        <fullName evidence="7">Amidohydrolase</fullName>
    </submittedName>
</protein>
<feature type="binding site" evidence="5">
    <location>
        <position position="139"/>
    </location>
    <ligand>
        <name>Mn(2+)</name>
        <dbReference type="ChEBI" id="CHEBI:29035"/>
        <label>2</label>
    </ligand>
</feature>
<dbReference type="SUPFAM" id="SSF55031">
    <property type="entry name" value="Bacterial exopeptidase dimerisation domain"/>
    <property type="match status" value="1"/>
</dbReference>
<gene>
    <name evidence="7" type="ORF">SAMN04488569_10516</name>
</gene>
<dbReference type="NCBIfam" id="TIGR01891">
    <property type="entry name" value="amidohydrolases"/>
    <property type="match status" value="1"/>
</dbReference>
<dbReference type="EMBL" id="FOSJ01000051">
    <property type="protein sequence ID" value="SFK57135.1"/>
    <property type="molecule type" value="Genomic_DNA"/>
</dbReference>
<dbReference type="InterPro" id="IPR036264">
    <property type="entry name" value="Bact_exopeptidase_dim_dom"/>
</dbReference>
<dbReference type="PIRSF" id="PIRSF005962">
    <property type="entry name" value="Pept_M20D_amidohydro"/>
    <property type="match status" value="1"/>
</dbReference>
<accession>A0A1I4AKX1</accession>
<evidence type="ECO:0000256" key="2">
    <source>
        <dbReference type="ARBA" id="ARBA00022801"/>
    </source>
</evidence>
<name>A0A1I4AKX1_9LACT</name>
<evidence type="ECO:0000256" key="3">
    <source>
        <dbReference type="ARBA" id="ARBA00022915"/>
    </source>
</evidence>
<dbReference type="Proteomes" id="UP000199589">
    <property type="component" value="Unassembled WGS sequence"/>
</dbReference>
<dbReference type="PANTHER" id="PTHR11014:SF63">
    <property type="entry name" value="METALLOPEPTIDASE, PUTATIVE (AFU_ORTHOLOGUE AFUA_6G09600)-RELATED"/>
    <property type="match status" value="1"/>
</dbReference>
<proteinExistence type="predicted"/>
<dbReference type="Pfam" id="PF07687">
    <property type="entry name" value="M20_dimer"/>
    <property type="match status" value="1"/>
</dbReference>
<dbReference type="InterPro" id="IPR002933">
    <property type="entry name" value="Peptidase_M20"/>
</dbReference>
<feature type="binding site" evidence="5">
    <location>
        <position position="163"/>
    </location>
    <ligand>
        <name>Mn(2+)</name>
        <dbReference type="ChEBI" id="CHEBI:29035"/>
        <label>2</label>
    </ligand>
</feature>
<evidence type="ECO:0000256" key="4">
    <source>
        <dbReference type="ARBA" id="ARBA00023154"/>
    </source>
</evidence>
<keyword evidence="2 7" id="KW-0378">Hydrolase</keyword>
<dbReference type="GO" id="GO:0050118">
    <property type="term" value="F:N-acetyldiaminopimelate deacetylase activity"/>
    <property type="evidence" value="ECO:0007669"/>
    <property type="project" value="UniProtKB-ARBA"/>
</dbReference>
<dbReference type="Pfam" id="PF01546">
    <property type="entry name" value="Peptidase_M20"/>
    <property type="match status" value="1"/>
</dbReference>
<keyword evidence="1" id="KW-0028">Amino-acid biosynthesis</keyword>
<evidence type="ECO:0000256" key="5">
    <source>
        <dbReference type="PIRSR" id="PIRSR005962-1"/>
    </source>
</evidence>
<feature type="domain" description="Peptidase M20 dimerisation" evidence="6">
    <location>
        <begin position="187"/>
        <end position="281"/>
    </location>
</feature>
<evidence type="ECO:0000313" key="8">
    <source>
        <dbReference type="Proteomes" id="UP000199589"/>
    </source>
</evidence>
<dbReference type="FunFam" id="3.30.70.360:FF:000001">
    <property type="entry name" value="N-acetyldiaminopimelate deacetylase"/>
    <property type="match status" value="1"/>
</dbReference>
<sequence length="393" mass="43036">MNHSIKNKISTIEKEMIAFRRELHMHPEIAFEEIETTNRIAAELNKLAIPYKKMQPTGILAEIKGERPGKTILLRADMDALPVTELNKELSYQSMIAGKMHACGHDAHTAMLLSAAAALLEVKESIQGTVRLLFQPAEEIAEGARKMIEQGVTMDVDNVFGIHIWSELESGKVSCPPGPSFAAADMLTVRFKGKGGHAAMPHQTVDAAIMASQFVSTLQTIVSREIDPLHPAVVTIGKMEVGSRFNVIAENALLEGTIRTFDNKTRNKIEESINNYAIHLAKLYGGTVEVEYDRKTEPVVNESKSAQLVQAVAAKAFGKDVLRAEPPTMGAEDFGYYMAEATGAFALVGAGNAEKDTLWAHHHGRFNVDEDALIIGAELYAQYALAYLSQSEF</sequence>
<keyword evidence="4" id="KW-0457">Lysine biosynthesis</keyword>
<dbReference type="AlphaFoldDB" id="A0A1I4AKX1"/>
<evidence type="ECO:0000256" key="1">
    <source>
        <dbReference type="ARBA" id="ARBA00022605"/>
    </source>
</evidence>
<reference evidence="8" key="1">
    <citation type="submission" date="2016-10" db="EMBL/GenBank/DDBJ databases">
        <authorList>
            <person name="Varghese N."/>
            <person name="Submissions S."/>
        </authorList>
    </citation>
    <scope>NUCLEOTIDE SEQUENCE [LARGE SCALE GENOMIC DNA]</scope>
    <source>
        <strain evidence="8">DSM 16108</strain>
    </source>
</reference>
<evidence type="ECO:0000313" key="7">
    <source>
        <dbReference type="EMBL" id="SFK57135.1"/>
    </source>
</evidence>
<feature type="binding site" evidence="5">
    <location>
        <position position="103"/>
    </location>
    <ligand>
        <name>Mn(2+)</name>
        <dbReference type="ChEBI" id="CHEBI:29035"/>
        <label>2</label>
    </ligand>
</feature>
<dbReference type="InterPro" id="IPR011650">
    <property type="entry name" value="Peptidase_M20_dimer"/>
</dbReference>
<dbReference type="Gene3D" id="3.40.630.10">
    <property type="entry name" value="Zn peptidases"/>
    <property type="match status" value="1"/>
</dbReference>
<dbReference type="GO" id="GO:0046872">
    <property type="term" value="F:metal ion binding"/>
    <property type="evidence" value="ECO:0007669"/>
    <property type="project" value="UniProtKB-KW"/>
</dbReference>
<feature type="binding site" evidence="5">
    <location>
        <position position="362"/>
    </location>
    <ligand>
        <name>Mn(2+)</name>
        <dbReference type="ChEBI" id="CHEBI:29035"/>
        <label>2</label>
    </ligand>
</feature>
<dbReference type="InterPro" id="IPR017439">
    <property type="entry name" value="Amidohydrolase"/>
</dbReference>
<dbReference type="RefSeq" id="WP_091898384.1">
    <property type="nucleotide sequence ID" value="NZ_FOSJ01000051.1"/>
</dbReference>
<keyword evidence="3" id="KW-0220">Diaminopimelate biosynthesis</keyword>
<dbReference type="Gene3D" id="3.30.70.360">
    <property type="match status" value="1"/>
</dbReference>